<proteinExistence type="predicted"/>
<dbReference type="RefSeq" id="WP_042389231.1">
    <property type="nucleotide sequence ID" value="NZ_BBMZ01000006.1"/>
</dbReference>
<comment type="caution">
    <text evidence="1">The sequence shown here is derived from an EMBL/GenBank/DDBJ whole genome shotgun (WGS) entry which is preliminary data.</text>
</comment>
<dbReference type="OrthoDB" id="6576970at2"/>
<dbReference type="EMBL" id="BBMZ01000006">
    <property type="protein sequence ID" value="GAL57172.1"/>
    <property type="molecule type" value="Genomic_DNA"/>
</dbReference>
<dbReference type="Proteomes" id="UP000029462">
    <property type="component" value="Unassembled WGS sequence"/>
</dbReference>
<name>A0A090VPZ1_PSEVU</name>
<dbReference type="eggNOG" id="ENOG502Z8K0">
    <property type="taxonomic scope" value="Bacteria"/>
</dbReference>
<organism evidence="1 2">
    <name type="scientific">Pseudescherichia vulneris NBRC 102420</name>
    <dbReference type="NCBI Taxonomy" id="1115515"/>
    <lineage>
        <taxon>Bacteria</taxon>
        <taxon>Pseudomonadati</taxon>
        <taxon>Pseudomonadota</taxon>
        <taxon>Gammaproteobacteria</taxon>
        <taxon>Enterobacterales</taxon>
        <taxon>Enterobacteriaceae</taxon>
        <taxon>Pseudescherichia</taxon>
    </lineage>
</organism>
<dbReference type="STRING" id="1115515.EV102420_06_00460"/>
<reference evidence="1 2" key="1">
    <citation type="submission" date="2014-09" db="EMBL/GenBank/DDBJ databases">
        <title>Whole genome shotgun sequence of Escherichia vulneris NBRC 102420.</title>
        <authorList>
            <person name="Yoshida Y."/>
            <person name="Hosoyama A."/>
            <person name="Tsuchikane K."/>
            <person name="Ohji S."/>
            <person name="Ichikawa N."/>
            <person name="Kimura A."/>
            <person name="Yamazoe A."/>
            <person name="Ezaki T."/>
            <person name="Fujita N."/>
        </authorList>
    </citation>
    <scope>NUCLEOTIDE SEQUENCE [LARGE SCALE GENOMIC DNA]</scope>
    <source>
        <strain evidence="1 2">NBRC 102420</strain>
    </source>
</reference>
<sequence length="849" mass="93588">MAANEFLTQCERTVNAAAGRDLSPDEMESLVRDMRDTTERIMAGNEALSLEEAALRAAEQLSSADVLAKQIEARNKAINTRIAAQRLGELRTTWKDRPDIGLEALLVGRNDARTGSRRSVSSEVAQLRGKYHAGINYDFDRAGLVKFIASGSNDREIAEAMWRIGRGESTDGMTRQSVSAAQIISKWQESARIDENRAGAWIRKEPGYIVRQSHDIMKIRAAGFGAWRNAILPRLDERTFDGVSDREQFMRNVYNGLASGVHLTSEKPDWMNGFKGSANAAKRASQERVLHFKDGISWHEYNQQFGTGSLREAVFGGLNSAARNTGMMRVLGTNPGNMFKYLTDTIADDVSKSGNPAALADYMTKVRRLNRTVMPQVDGSLNIPGSVGWANASANVRGWLRMSQLGGAVISSFNDVPISATEMRYQGQNFMQAVLGAMKGRFTRYTSAEQKEILSSIGVYSDAMTQEIIRRISGDDSLTGKMGRAQQLFFKYNLMNFWTESGRNSNAMMITNWLAQNADQAHARLPEDLRRVLDLHGIGDREWEIFRHMDMADSEGRKFMTTSGIRGVPDEVIAGYVQSKGLKPTERAIADARDQLEGQLRGYILDRLNIAMSEPGDRTQAFMKMGTVPGTVAGEAIRFAGQYKSFTASFMQNVLGREVFGRGYTPAGLGESKTTSMTNALMRNGNGAFIGAANLFVWATLFGYTSMQAKLLLKGQTPRPADAKTFLAAAAQGGGLGILGDFMFGEVNRMGAGPITSLMGPAASNADSIITLLQSTTRGDADLGDWYRTTLDNTPFLNVFWLRTAMNGLILNRIQDALDPGSLERYQRRVEREQGNEFLVPPSQFMLGK</sequence>
<protein>
    <submittedName>
        <fullName evidence="1">Uncharacterized protein</fullName>
    </submittedName>
</protein>
<evidence type="ECO:0000313" key="2">
    <source>
        <dbReference type="Proteomes" id="UP000029462"/>
    </source>
</evidence>
<accession>A0A090VPZ1</accession>
<dbReference type="AlphaFoldDB" id="A0A090VPZ1"/>
<evidence type="ECO:0000313" key="1">
    <source>
        <dbReference type="EMBL" id="GAL57172.1"/>
    </source>
</evidence>
<gene>
    <name evidence="1" type="ORF">EV102420_06_00460</name>
</gene>
<keyword evidence="2" id="KW-1185">Reference proteome</keyword>